<dbReference type="GO" id="GO:0005743">
    <property type="term" value="C:mitochondrial inner membrane"/>
    <property type="evidence" value="ECO:0007669"/>
    <property type="project" value="UniProtKB-SubCell"/>
</dbReference>
<sequence length="167" mass="19031">MHRTTLTFTFKEGVLGMLCDPRKRKDLMSFKCQCKRWYELNHYHKINMNYLFTLTFRCLERRVIKNTSLLLYTIESEINYANYADISYAGVVKCTLFLLFGCCYTAGIEGCLIQIIPTSLIVGIPALVLAGAITILLTDRNLNTSFFDPAGGGDPILYQQLFFAIII</sequence>
<evidence type="ECO:0000256" key="1">
    <source>
        <dbReference type="ARBA" id="ARBA00004448"/>
    </source>
</evidence>
<dbReference type="STRING" id="37001.A0A1A9WWA1"/>
<dbReference type="InterPro" id="IPR000883">
    <property type="entry name" value="Cyt_C_Oxase_1"/>
</dbReference>
<dbReference type="AlphaFoldDB" id="A0A1A9WWA1"/>
<evidence type="ECO:0000256" key="5">
    <source>
        <dbReference type="ARBA" id="ARBA00022982"/>
    </source>
</evidence>
<reference evidence="8" key="2">
    <citation type="submission" date="2020-05" db="UniProtKB">
        <authorList>
            <consortium name="EnsemblMetazoa"/>
        </authorList>
    </citation>
    <scope>IDENTIFICATION</scope>
    <source>
        <strain evidence="8">IAEA</strain>
    </source>
</reference>
<evidence type="ECO:0000256" key="3">
    <source>
        <dbReference type="ARBA" id="ARBA00022723"/>
    </source>
</evidence>
<keyword evidence="7" id="KW-0812">Transmembrane</keyword>
<evidence type="ECO:0000256" key="6">
    <source>
        <dbReference type="ARBA" id="ARBA00023128"/>
    </source>
</evidence>
<protein>
    <submittedName>
        <fullName evidence="8">Uncharacterized protein</fullName>
    </submittedName>
</protein>
<accession>A0A1A9WWA1</accession>
<dbReference type="VEuPathDB" id="VectorBase:GBRI034803"/>
<dbReference type="GO" id="GO:0020037">
    <property type="term" value="F:heme binding"/>
    <property type="evidence" value="ECO:0007669"/>
    <property type="project" value="InterPro"/>
</dbReference>
<evidence type="ECO:0000256" key="2">
    <source>
        <dbReference type="ARBA" id="ARBA00022660"/>
    </source>
</evidence>
<dbReference type="EnsemblMetazoa" id="GBRI034803-RA">
    <property type="protein sequence ID" value="GBRI034803-PA"/>
    <property type="gene ID" value="GBRI034803"/>
</dbReference>
<evidence type="ECO:0000256" key="4">
    <source>
        <dbReference type="ARBA" id="ARBA00022792"/>
    </source>
</evidence>
<reference evidence="9" key="1">
    <citation type="submission" date="2014-03" db="EMBL/GenBank/DDBJ databases">
        <authorList>
            <person name="Aksoy S."/>
            <person name="Warren W."/>
            <person name="Wilson R.K."/>
        </authorList>
    </citation>
    <scope>NUCLEOTIDE SEQUENCE [LARGE SCALE GENOMIC DNA]</scope>
    <source>
        <strain evidence="9">IAEA</strain>
    </source>
</reference>
<dbReference type="Gene3D" id="1.20.210.10">
    <property type="entry name" value="Cytochrome c oxidase-like, subunit I domain"/>
    <property type="match status" value="1"/>
</dbReference>
<dbReference type="SUPFAM" id="SSF81442">
    <property type="entry name" value="Cytochrome c oxidase subunit I-like"/>
    <property type="match status" value="1"/>
</dbReference>
<keyword evidence="4" id="KW-0999">Mitochondrion inner membrane</keyword>
<dbReference type="GO" id="GO:0015990">
    <property type="term" value="P:electron transport coupled proton transport"/>
    <property type="evidence" value="ECO:0007669"/>
    <property type="project" value="TreeGrafter"/>
</dbReference>
<evidence type="ECO:0000313" key="9">
    <source>
        <dbReference type="Proteomes" id="UP000091820"/>
    </source>
</evidence>
<dbReference type="InterPro" id="IPR036927">
    <property type="entry name" value="Cyt_c_oxase-like_su1_sf"/>
</dbReference>
<evidence type="ECO:0000313" key="8">
    <source>
        <dbReference type="EnsemblMetazoa" id="GBRI034803-PA"/>
    </source>
</evidence>
<dbReference type="GO" id="GO:0046872">
    <property type="term" value="F:metal ion binding"/>
    <property type="evidence" value="ECO:0007669"/>
    <property type="project" value="UniProtKB-KW"/>
</dbReference>
<dbReference type="PANTHER" id="PTHR10422">
    <property type="entry name" value="CYTOCHROME C OXIDASE SUBUNIT 1"/>
    <property type="match status" value="1"/>
</dbReference>
<proteinExistence type="predicted"/>
<keyword evidence="7" id="KW-0472">Membrane</keyword>
<dbReference type="GO" id="GO:0004129">
    <property type="term" value="F:cytochrome-c oxidase activity"/>
    <property type="evidence" value="ECO:0007669"/>
    <property type="project" value="InterPro"/>
</dbReference>
<dbReference type="GO" id="GO:0006123">
    <property type="term" value="P:mitochondrial electron transport, cytochrome c to oxygen"/>
    <property type="evidence" value="ECO:0007669"/>
    <property type="project" value="TreeGrafter"/>
</dbReference>
<evidence type="ECO:0000256" key="7">
    <source>
        <dbReference type="SAM" id="Phobius"/>
    </source>
</evidence>
<dbReference type="PANTHER" id="PTHR10422:SF18">
    <property type="entry name" value="CYTOCHROME C OXIDASE SUBUNIT 1"/>
    <property type="match status" value="1"/>
</dbReference>
<keyword evidence="3" id="KW-0479">Metal-binding</keyword>
<keyword evidence="7" id="KW-1133">Transmembrane helix</keyword>
<feature type="transmembrane region" description="Helical" evidence="7">
    <location>
        <begin position="86"/>
        <end position="107"/>
    </location>
</feature>
<keyword evidence="6" id="KW-0496">Mitochondrion</keyword>
<feature type="transmembrane region" description="Helical" evidence="7">
    <location>
        <begin position="113"/>
        <end position="137"/>
    </location>
</feature>
<name>A0A1A9WWA1_9MUSC</name>
<organism evidence="8 9">
    <name type="scientific">Glossina brevipalpis</name>
    <dbReference type="NCBI Taxonomy" id="37001"/>
    <lineage>
        <taxon>Eukaryota</taxon>
        <taxon>Metazoa</taxon>
        <taxon>Ecdysozoa</taxon>
        <taxon>Arthropoda</taxon>
        <taxon>Hexapoda</taxon>
        <taxon>Insecta</taxon>
        <taxon>Pterygota</taxon>
        <taxon>Neoptera</taxon>
        <taxon>Endopterygota</taxon>
        <taxon>Diptera</taxon>
        <taxon>Brachycera</taxon>
        <taxon>Muscomorpha</taxon>
        <taxon>Hippoboscoidea</taxon>
        <taxon>Glossinidae</taxon>
        <taxon>Glossina</taxon>
    </lineage>
</organism>
<keyword evidence="2" id="KW-0679">Respiratory chain</keyword>
<keyword evidence="5" id="KW-0249">Electron transport</keyword>
<keyword evidence="2" id="KW-0813">Transport</keyword>
<dbReference type="Proteomes" id="UP000091820">
    <property type="component" value="Unassembled WGS sequence"/>
</dbReference>
<comment type="subcellular location">
    <subcellularLocation>
        <location evidence="1">Mitochondrion inner membrane</location>
        <topology evidence="1">Multi-pass membrane protein</topology>
    </subcellularLocation>
</comment>
<keyword evidence="9" id="KW-1185">Reference proteome</keyword>